<gene>
    <name evidence="28" type="primary">MTR</name>
</gene>
<feature type="binding site" description="axial binding residue" evidence="20">
    <location>
        <position position="708"/>
    </location>
    <ligand>
        <name>methylcob(III)alamin</name>
        <dbReference type="ChEBI" id="CHEBI:28115"/>
    </ligand>
    <ligandPart>
        <name>Co</name>
        <dbReference type="ChEBI" id="CHEBI:27638"/>
    </ligandPart>
</feature>
<dbReference type="PROSITE" id="PS50970">
    <property type="entry name" value="HCY"/>
    <property type="match status" value="1"/>
</dbReference>
<feature type="binding site" evidence="21">
    <location>
        <position position="753"/>
    </location>
    <ligand>
        <name>methylcob(III)alamin</name>
        <dbReference type="ChEBI" id="CHEBI:28115"/>
    </ligand>
</feature>
<feature type="binding site" evidence="20 22">
    <location>
        <position position="308"/>
    </location>
    <ligand>
        <name>Zn(2+)</name>
        <dbReference type="ChEBI" id="CHEBI:29105"/>
    </ligand>
</feature>
<evidence type="ECO:0000256" key="10">
    <source>
        <dbReference type="ARBA" id="ARBA00022691"/>
    </source>
</evidence>
<feature type="binding site" evidence="21">
    <location>
        <position position="632"/>
    </location>
    <ligand>
        <name>methylcob(III)alamin</name>
        <dbReference type="ChEBI" id="CHEBI:28115"/>
    </ligand>
</feature>
<evidence type="ECO:0000256" key="7">
    <source>
        <dbReference type="ARBA" id="ARBA00022605"/>
    </source>
</evidence>
<dbReference type="SUPFAM" id="SSF52242">
    <property type="entry name" value="Cobalamin (vitamin B12)-binding domain"/>
    <property type="match status" value="1"/>
</dbReference>
<dbReference type="InterPro" id="IPR006158">
    <property type="entry name" value="Cobalamin-bd"/>
</dbReference>
<feature type="binding site" evidence="21">
    <location>
        <position position="757"/>
    </location>
    <ligand>
        <name>methylcob(III)alamin</name>
        <dbReference type="ChEBI" id="CHEBI:28115"/>
    </ligand>
</feature>
<evidence type="ECO:0000259" key="24">
    <source>
        <dbReference type="PROSITE" id="PS50972"/>
    </source>
</evidence>
<dbReference type="FunFam" id="3.20.20.20:FF:000002">
    <property type="entry name" value="Methionine synthase"/>
    <property type="match status" value="1"/>
</dbReference>
<evidence type="ECO:0000256" key="12">
    <source>
        <dbReference type="ARBA" id="ARBA00022737"/>
    </source>
</evidence>
<dbReference type="InterPro" id="IPR011822">
    <property type="entry name" value="MetH"/>
</dbReference>
<evidence type="ECO:0000256" key="22">
    <source>
        <dbReference type="PROSITE-ProRule" id="PRU00333"/>
    </source>
</evidence>
<feature type="domain" description="Pterin-binding" evidence="24">
    <location>
        <begin position="355"/>
        <end position="632"/>
    </location>
</feature>
<dbReference type="Pfam" id="PF02574">
    <property type="entry name" value="S-methyl_trans"/>
    <property type="match status" value="1"/>
</dbReference>
<keyword evidence="11 19" id="KW-0479">Metal-binding</keyword>
<dbReference type="InterPro" id="IPR050554">
    <property type="entry name" value="Met_Synthase/Corrinoid"/>
</dbReference>
<comment type="function">
    <text evidence="17 19">Catalyzes the transfer of a methyl group from methylcob(III)alamin (MeCbl) to homocysteine, yielding enzyme-bound cob(I)alamin and methionine in the cytosol. MeCbl is an active form of cobalamin (vitamin B12) used as a cofactor for methionine biosynthesis. Cob(I)alamin form is regenerated to MeCbl by a transfer of a methyl group from 5-methyltetrahydrofolate. The processing of cobalamin in the cytosol occurs in a multiprotein complex composed of at least MMACHC, MMADHC, MTRR (methionine synthase reductase) and MTR which may contribute to shuttle safely and efficiently cobalamin towards MTR in order to produce methionine.</text>
</comment>
<dbReference type="PROSITE" id="PS51337">
    <property type="entry name" value="B12_BINDING_NTER"/>
    <property type="match status" value="1"/>
</dbReference>
<dbReference type="GO" id="GO:0005829">
    <property type="term" value="C:cytosol"/>
    <property type="evidence" value="ECO:0007669"/>
    <property type="project" value="TreeGrafter"/>
</dbReference>
<dbReference type="InterPro" id="IPR004223">
    <property type="entry name" value="VitB12-dep_Met_synth_activ_dom"/>
</dbReference>
<feature type="binding site" evidence="20 22">
    <location>
        <position position="244"/>
    </location>
    <ligand>
        <name>Zn(2+)</name>
        <dbReference type="ChEBI" id="CHEBI:29105"/>
    </ligand>
</feature>
<dbReference type="PROSITE" id="PS50972">
    <property type="entry name" value="PTERIN_BINDING"/>
    <property type="match status" value="1"/>
</dbReference>
<dbReference type="Pfam" id="PF02607">
    <property type="entry name" value="B12-binding_2"/>
    <property type="match status" value="1"/>
</dbReference>
<comment type="catalytic activity">
    <reaction evidence="16">
        <text>(6S)-5-methyl-5,6,7,8-tetrahydrofolate + L-homocysteine = (6S)-5,6,7,8-tetrahydrofolate + L-methionine</text>
        <dbReference type="Rhea" id="RHEA:11172"/>
        <dbReference type="ChEBI" id="CHEBI:18608"/>
        <dbReference type="ChEBI" id="CHEBI:57453"/>
        <dbReference type="ChEBI" id="CHEBI:57844"/>
        <dbReference type="ChEBI" id="CHEBI:58199"/>
        <dbReference type="EC" id="2.1.1.13"/>
    </reaction>
    <physiologicalReaction direction="left-to-right" evidence="16">
        <dbReference type="Rhea" id="RHEA:11173"/>
    </physiologicalReaction>
</comment>
<comment type="cofactor">
    <cofactor evidence="1 19 22">
        <name>Zn(2+)</name>
        <dbReference type="ChEBI" id="CHEBI:29105"/>
    </cofactor>
</comment>
<evidence type="ECO:0000259" key="27">
    <source>
        <dbReference type="PROSITE" id="PS51337"/>
    </source>
</evidence>
<keyword evidence="15 19" id="KW-0170">Cobalt</keyword>
<evidence type="ECO:0000256" key="4">
    <source>
        <dbReference type="ARBA" id="ARBA00010398"/>
    </source>
</evidence>
<evidence type="ECO:0000256" key="5">
    <source>
        <dbReference type="ARBA" id="ARBA00012032"/>
    </source>
</evidence>
<dbReference type="GeneTree" id="ENSGT00420000029824"/>
<dbReference type="SUPFAM" id="SSF56507">
    <property type="entry name" value="Methionine synthase activation domain-like"/>
    <property type="match status" value="1"/>
</dbReference>
<evidence type="ECO:0000313" key="28">
    <source>
        <dbReference type="Ensembl" id="ENSACLP00000071725.1"/>
    </source>
</evidence>
<comment type="subcellular location">
    <subcellularLocation>
        <location evidence="19">Cytoplasm</location>
    </subcellularLocation>
</comment>
<evidence type="ECO:0000259" key="23">
    <source>
        <dbReference type="PROSITE" id="PS50970"/>
    </source>
</evidence>
<evidence type="ECO:0000256" key="15">
    <source>
        <dbReference type="ARBA" id="ARBA00023285"/>
    </source>
</evidence>
<reference evidence="28" key="2">
    <citation type="submission" date="2025-08" db="UniProtKB">
        <authorList>
            <consortium name="Ensembl"/>
        </authorList>
    </citation>
    <scope>IDENTIFICATION</scope>
</reference>
<feature type="binding site" evidence="21">
    <location>
        <position position="898"/>
    </location>
    <ligand>
        <name>S-adenosyl-L-methionine</name>
        <dbReference type="ChEBI" id="CHEBI:59789"/>
    </ligand>
</feature>
<dbReference type="AlphaFoldDB" id="A0AAX7URH3"/>
<dbReference type="InterPro" id="IPR000489">
    <property type="entry name" value="Pterin-binding_dom"/>
</dbReference>
<evidence type="ECO:0000256" key="18">
    <source>
        <dbReference type="ARBA" id="ARBA00064177"/>
    </source>
</evidence>
<evidence type="ECO:0000256" key="8">
    <source>
        <dbReference type="ARBA" id="ARBA00022628"/>
    </source>
</evidence>
<name>A0AAX7URH3_ASTCA</name>
<dbReference type="GO" id="GO:0008705">
    <property type="term" value="F:methionine synthase activity"/>
    <property type="evidence" value="ECO:0007669"/>
    <property type="project" value="UniProtKB-UniRule"/>
</dbReference>
<dbReference type="CDD" id="cd02069">
    <property type="entry name" value="methionine_synthase_B12_BD"/>
    <property type="match status" value="1"/>
</dbReference>
<dbReference type="PANTHER" id="PTHR45833:SF1">
    <property type="entry name" value="METHIONINE SYNTHASE"/>
    <property type="match status" value="1"/>
</dbReference>
<dbReference type="InterPro" id="IPR003726">
    <property type="entry name" value="HCY_dom"/>
</dbReference>
<dbReference type="Gene3D" id="3.20.20.20">
    <property type="entry name" value="Dihydropteroate synthase-like"/>
    <property type="match status" value="2"/>
</dbReference>
<dbReference type="Gene3D" id="3.10.196.10">
    <property type="entry name" value="Vitamin B12-dependent methionine synthase, activation domain"/>
    <property type="match status" value="1"/>
</dbReference>
<dbReference type="Gene3D" id="1.10.288.10">
    <property type="entry name" value="Cobalamin-dependent Methionine Synthase, domain 2"/>
    <property type="match status" value="1"/>
</dbReference>
<evidence type="ECO:0000256" key="21">
    <source>
        <dbReference type="PIRSR" id="PIRSR000381-2"/>
    </source>
</evidence>
<keyword evidence="7 19" id="KW-0028">Amino-acid biosynthesis</keyword>
<keyword evidence="19" id="KW-0963">Cytoplasm</keyword>
<evidence type="ECO:0000259" key="25">
    <source>
        <dbReference type="PROSITE" id="PS50974"/>
    </source>
</evidence>
<evidence type="ECO:0000259" key="26">
    <source>
        <dbReference type="PROSITE" id="PS51332"/>
    </source>
</evidence>
<dbReference type="InterPro" id="IPR011005">
    <property type="entry name" value="Dihydropteroate_synth-like_sf"/>
</dbReference>
<evidence type="ECO:0000256" key="6">
    <source>
        <dbReference type="ARBA" id="ARBA00022603"/>
    </source>
</evidence>
<dbReference type="InterPro" id="IPR003759">
    <property type="entry name" value="Cbl-bd_cap"/>
</dbReference>
<dbReference type="Ensembl" id="ENSACLT00000084227.1">
    <property type="protein sequence ID" value="ENSACLP00000071725.1"/>
    <property type="gene ID" value="ENSACLG00000001421.2"/>
</dbReference>
<feature type="binding site" evidence="21">
    <location>
        <position position="809"/>
    </location>
    <ligand>
        <name>methylcob(III)alamin</name>
        <dbReference type="ChEBI" id="CHEBI:28115"/>
    </ligand>
</feature>
<dbReference type="SUPFAM" id="SSF47644">
    <property type="entry name" value="Methionine synthase domain"/>
    <property type="match status" value="1"/>
</dbReference>
<dbReference type="PROSITE" id="PS51332">
    <property type="entry name" value="B12_BINDING"/>
    <property type="match status" value="1"/>
</dbReference>
<dbReference type="PIRSF" id="PIRSF000381">
    <property type="entry name" value="MetH"/>
    <property type="match status" value="1"/>
</dbReference>
<keyword evidence="29" id="KW-1185">Reference proteome</keyword>
<feature type="domain" description="B12-binding" evidence="26">
    <location>
        <begin position="695"/>
        <end position="830"/>
    </location>
</feature>
<dbReference type="SUPFAM" id="SSF82282">
    <property type="entry name" value="Homocysteine S-methyltransferase"/>
    <property type="match status" value="1"/>
</dbReference>
<dbReference type="FunFam" id="1.10.1240.10:FF:000001">
    <property type="entry name" value="Methionine synthase"/>
    <property type="match status" value="1"/>
</dbReference>
<evidence type="ECO:0000256" key="13">
    <source>
        <dbReference type="ARBA" id="ARBA00022833"/>
    </source>
</evidence>
<dbReference type="Gene3D" id="1.10.1240.10">
    <property type="entry name" value="Methionine synthase domain"/>
    <property type="match status" value="1"/>
</dbReference>
<keyword evidence="8 19" id="KW-0846">Cobalamin</keyword>
<protein>
    <recommendedName>
        <fullName evidence="5 19">Methionine synthase</fullName>
        <ecNumber evidence="5 19">2.1.1.13</ecNumber>
    </recommendedName>
    <alternativeName>
        <fullName evidence="19">5-methyltetrahydrofolate--homocysteine methyltransferase</fullName>
    </alternativeName>
</protein>
<feature type="binding site" evidence="21">
    <location>
        <begin position="705"/>
        <end position="709"/>
    </location>
    <ligand>
        <name>methylcob(III)alamin</name>
        <dbReference type="ChEBI" id="CHEBI:28115"/>
    </ligand>
</feature>
<dbReference type="GO" id="GO:0032259">
    <property type="term" value="P:methylation"/>
    <property type="evidence" value="ECO:0007669"/>
    <property type="project" value="UniProtKB-KW"/>
</dbReference>
<dbReference type="InterPro" id="IPR036724">
    <property type="entry name" value="Cobalamin-bd_sf"/>
</dbReference>
<evidence type="ECO:0000256" key="1">
    <source>
        <dbReference type="ARBA" id="ARBA00001947"/>
    </source>
</evidence>
<dbReference type="FunFam" id="3.40.50.280:FF:000001">
    <property type="entry name" value="Methionine synthase"/>
    <property type="match status" value="1"/>
</dbReference>
<evidence type="ECO:0000256" key="9">
    <source>
        <dbReference type="ARBA" id="ARBA00022679"/>
    </source>
</evidence>
<feature type="binding site" evidence="20 22">
    <location>
        <position position="307"/>
    </location>
    <ligand>
        <name>Zn(2+)</name>
        <dbReference type="ChEBI" id="CHEBI:29105"/>
    </ligand>
</feature>
<dbReference type="PROSITE" id="PS50974">
    <property type="entry name" value="ADOMET_ACTIVATION"/>
    <property type="match status" value="1"/>
</dbReference>
<dbReference type="InterPro" id="IPR033706">
    <property type="entry name" value="Met_synthase_B12-bd"/>
</dbReference>
<sequence length="1191" mass="131375">DLISVRGMKLRAVLQQRIMVLDGGMGTMIQQQKLEEEDFRGEEFKTHTLPLKGNNDILSITQPDIIYKIHKEYLLAGADIIETNTFSSTSIAQADYGLEHMCLCNAAVSESSSAPLCLLSGDKRYVAGAVGPTNKTLSVSPCVERPDFRNITFDELVEAYSEQVRGLLDGGVDILLVETIFDTANAKAALFAIDLLFEKSYERKPVFISGTIVDRSGRTLSGQTGEAFVVSVSHAEPLCIGLNCALGAKEMRPFIEAIGKSTTAFIICYPNAGLPNTFGGYDETPQVTASNLKEFAMDGLVNIVGGCCGTTPSHIRAIAEAVRHCVPRAPAADIYQDYLLLSGLEPFTVGPHTNFVNIGERCNVAGSRKFAKLIMAGNYEEALSIAKAQVEMGAQVLDINMDEGMLDGPKAMARFCSFIASEPDIARVPLCIDSSNFSVIEAGLKCCQGKCIVNSISLKEGEQEFLLRAATVKRYGAAVVVMAFDEEGQETLPRARVSGGLSNLSFSFRGMEVIREAMHGVFLYRAIKNGMDMGIVNAGNLPVYDDIDKELLTLCENLIWNRDGDATEKLLAYAQVHTRGKQIIRTDEWREGSVEERLEYALIKGIEKYVVEDVEECRAQVHRYTRPLRIIEGPLMNGMKAVGDLFGAGKMFLPQVIKSARVMKKAVSYLIPFMEKERQELMAASGSCDETDPYQGTIVLATVKGDVHDIGKNIVGVVLGCNNFRVIDLGVMVPCDQILREAVTQKADVIGLSGLITPSLDEMIYVAKEMERLGMTTPLLIGGATTSKVHTAVKIAPRYSCPVIHVLDASRSVVVCSQLLDETAKEEYFEELKEEYEEIRQEHYDSLKVKPSLSLVSGAETSTYRTVSRLLCVSVCPQFLGTRVFDLYDLNSLLDFIDWKPFFDVWQLRGKYPNRGYPKIFNDKTVGSEARKLFDDAQQLIHQMIDDCRLKGRGLVGFWRAQSNGDDIRVYKDDAAVDGDTEPIATFHGLRQQVEKDGSSSEPYLCVSDFVAPVDSGVADYIGLFAVGVFGAEELSQQFQAQGDDYNSIMVKALADRLAEAFAEELHARVRKELWGYSTDEALHTLDLHRVRYKGIRPAAGYPSQPDHTEKTMMWSLANIQEKTGIGLTESLAMTPAASVSGLYFSNPQASYFAVGKITKEQVEDYASRKEMNVEEVERWLAPILGYDNEV</sequence>
<evidence type="ECO:0000256" key="19">
    <source>
        <dbReference type="PIRNR" id="PIRNR000381"/>
    </source>
</evidence>
<dbReference type="Pfam" id="PF02965">
    <property type="entry name" value="Met_synt_B12"/>
    <property type="match status" value="1"/>
</dbReference>
<feature type="binding site" evidence="21">
    <location>
        <position position="1097"/>
    </location>
    <ligand>
        <name>S-adenosyl-L-methionine</name>
        <dbReference type="ChEBI" id="CHEBI:59789"/>
    </ligand>
</feature>
<evidence type="ECO:0000313" key="29">
    <source>
        <dbReference type="Proteomes" id="UP000265100"/>
    </source>
</evidence>
<accession>A0AAX7URH3</accession>
<dbReference type="SUPFAM" id="SSF51717">
    <property type="entry name" value="Dihydropteroate synthetase-like"/>
    <property type="match status" value="1"/>
</dbReference>
<dbReference type="EC" id="2.1.1.13" evidence="5 19"/>
<keyword evidence="9 19" id="KW-0808">Transferase</keyword>
<evidence type="ECO:0000256" key="11">
    <source>
        <dbReference type="ARBA" id="ARBA00022723"/>
    </source>
</evidence>
<feature type="domain" description="Hcy-binding" evidence="23">
    <location>
        <begin position="7"/>
        <end position="322"/>
    </location>
</feature>
<keyword evidence="12" id="KW-0677">Repeat</keyword>
<keyword evidence="6 19" id="KW-0489">Methyltransferase</keyword>
<proteinExistence type="inferred from homology"/>
<feature type="domain" description="AdoMet activation" evidence="25">
    <location>
        <begin position="846"/>
        <end position="1190"/>
    </location>
</feature>
<keyword evidence="13 19" id="KW-0862">Zinc</keyword>
<evidence type="ECO:0000256" key="20">
    <source>
        <dbReference type="PIRSR" id="PIRSR000381-1"/>
    </source>
</evidence>
<dbReference type="InterPro" id="IPR036589">
    <property type="entry name" value="HCY_dom_sf"/>
</dbReference>
<dbReference type="GO" id="GO:0050667">
    <property type="term" value="P:homocysteine metabolic process"/>
    <property type="evidence" value="ECO:0007669"/>
    <property type="project" value="TreeGrafter"/>
</dbReference>
<dbReference type="PANTHER" id="PTHR45833">
    <property type="entry name" value="METHIONINE SYNTHASE"/>
    <property type="match status" value="1"/>
</dbReference>
<feature type="domain" description="B12-binding N-terminal" evidence="27">
    <location>
        <begin position="585"/>
        <end position="682"/>
    </location>
</feature>
<dbReference type="GO" id="GO:0008270">
    <property type="term" value="F:zinc ion binding"/>
    <property type="evidence" value="ECO:0007669"/>
    <property type="project" value="UniProtKB-UniRule"/>
</dbReference>
<dbReference type="GO" id="GO:0046653">
    <property type="term" value="P:tetrahydrofolate metabolic process"/>
    <property type="evidence" value="ECO:0007669"/>
    <property type="project" value="TreeGrafter"/>
</dbReference>
<dbReference type="InterPro" id="IPR037010">
    <property type="entry name" value="VitB12-dep_Met_synth_activ_sf"/>
</dbReference>
<dbReference type="InterPro" id="IPR036594">
    <property type="entry name" value="Meth_synthase_dom"/>
</dbReference>
<evidence type="ECO:0000256" key="16">
    <source>
        <dbReference type="ARBA" id="ARBA00052545"/>
    </source>
</evidence>
<reference evidence="28" key="3">
    <citation type="submission" date="2025-09" db="UniProtKB">
        <authorList>
            <consortium name="Ensembl"/>
        </authorList>
    </citation>
    <scope>IDENTIFICATION</scope>
</reference>
<evidence type="ECO:0000256" key="3">
    <source>
        <dbReference type="ARBA" id="ARBA00005178"/>
    </source>
</evidence>
<keyword evidence="14 19" id="KW-0486">Methionine biosynthesis</keyword>
<keyword evidence="10 19" id="KW-0949">S-adenosyl-L-methionine</keyword>
<reference evidence="28" key="1">
    <citation type="submission" date="2018-05" db="EMBL/GenBank/DDBJ databases">
        <authorList>
            <person name="Datahose"/>
        </authorList>
    </citation>
    <scope>NUCLEOTIDE SEQUENCE</scope>
</reference>
<dbReference type="SMART" id="SM01018">
    <property type="entry name" value="B12-binding_2"/>
    <property type="match status" value="1"/>
</dbReference>
<dbReference type="Proteomes" id="UP000265100">
    <property type="component" value="Chromosome 8"/>
</dbReference>
<comment type="similarity">
    <text evidence="4">Belongs to the vitamin-B12 dependent methionine synthase family.</text>
</comment>
<comment type="cofactor">
    <cofactor evidence="2 19 20">
        <name>methylcob(III)alamin</name>
        <dbReference type="ChEBI" id="CHEBI:28115"/>
    </cofactor>
</comment>
<evidence type="ECO:0000256" key="17">
    <source>
        <dbReference type="ARBA" id="ARBA00059908"/>
    </source>
</evidence>
<evidence type="ECO:0000256" key="2">
    <source>
        <dbReference type="ARBA" id="ARBA00001956"/>
    </source>
</evidence>
<dbReference type="FunFam" id="3.20.20.330:FF:000001">
    <property type="entry name" value="Methionine synthase"/>
    <property type="match status" value="1"/>
</dbReference>
<evidence type="ECO:0000256" key="14">
    <source>
        <dbReference type="ARBA" id="ARBA00023167"/>
    </source>
</evidence>
<dbReference type="Gene3D" id="3.40.50.280">
    <property type="entry name" value="Cobalamin-binding domain"/>
    <property type="match status" value="1"/>
</dbReference>
<dbReference type="Gene3D" id="3.20.20.330">
    <property type="entry name" value="Homocysteine-binding-like domain"/>
    <property type="match status" value="1"/>
</dbReference>
<comment type="subunit">
    <text evidence="18">Monomer. Dimer. Forms a multiprotein complex with MMACHC, MMADHC and MTRR.</text>
</comment>
<dbReference type="GO" id="GO:0031419">
    <property type="term" value="F:cobalamin binding"/>
    <property type="evidence" value="ECO:0007669"/>
    <property type="project" value="UniProtKB-UniRule"/>
</dbReference>
<dbReference type="Pfam" id="PF00809">
    <property type="entry name" value="Pterin_bind"/>
    <property type="match status" value="2"/>
</dbReference>
<comment type="pathway">
    <text evidence="3 19">Amino-acid biosynthesis; L-methionine biosynthesis via de novo pathway; L-methionine from L-homocysteine (MetH route): step 1/1.</text>
</comment>
<organism evidence="28 29">
    <name type="scientific">Astatotilapia calliptera</name>
    <name type="common">Eastern happy</name>
    <name type="synonym">Chromis callipterus</name>
    <dbReference type="NCBI Taxonomy" id="8154"/>
    <lineage>
        <taxon>Eukaryota</taxon>
        <taxon>Metazoa</taxon>
        <taxon>Chordata</taxon>
        <taxon>Craniata</taxon>
        <taxon>Vertebrata</taxon>
        <taxon>Euteleostomi</taxon>
        <taxon>Actinopterygii</taxon>
        <taxon>Neopterygii</taxon>
        <taxon>Teleostei</taxon>
        <taxon>Neoteleostei</taxon>
        <taxon>Acanthomorphata</taxon>
        <taxon>Ovalentaria</taxon>
        <taxon>Cichlomorphae</taxon>
        <taxon>Cichliformes</taxon>
        <taxon>Cichlidae</taxon>
        <taxon>African cichlids</taxon>
        <taxon>Pseudocrenilabrinae</taxon>
        <taxon>Haplochromini</taxon>
        <taxon>Astatotilapia</taxon>
    </lineage>
</organism>
<dbReference type="Pfam" id="PF02310">
    <property type="entry name" value="B12-binding"/>
    <property type="match status" value="1"/>
</dbReference>
<comment type="domain">
    <text evidence="19">Modular enzyme with four functionally distinct domains. The isolated Hcy-binding domain catalyzes methyl transfer from free methylcobalamin to homocysteine. The Hcy-binding domain in association with the pterin-binding domain catalyzes the methylation of cob(I)alamin by methyltetrahydrofolate and the methylation of homocysteine. The B12-binding domain binds the cofactor. The AdoMet activation domain binds S-adenosyl-L-methionine. Under aerobic conditions cob(I)alamin can be converted to inactive cob(II)alamin. Reductive methylation by S-adenosyl-L-methionine and flavodoxin regenerates methylcobalamin.</text>
</comment>
<feature type="binding site" evidence="21">
    <location>
        <begin position="1152"/>
        <end position="1153"/>
    </location>
    <ligand>
        <name>S-adenosyl-L-methionine</name>
        <dbReference type="ChEBI" id="CHEBI:59789"/>
    </ligand>
</feature>